<proteinExistence type="predicted"/>
<comment type="caution">
    <text evidence="1">The sequence shown here is derived from an EMBL/GenBank/DDBJ whole genome shotgun (WGS) entry which is preliminary data.</text>
</comment>
<feature type="non-terminal residue" evidence="1">
    <location>
        <position position="56"/>
    </location>
</feature>
<sequence>MLQKIVIGWEDIEDVFLANLAIKKPFILMGRHGICKTTVAREIAKIYRNHDDSHFR</sequence>
<dbReference type="AlphaFoldDB" id="X1HAE8"/>
<accession>X1HAE8</accession>
<organism evidence="1">
    <name type="scientific">marine sediment metagenome</name>
    <dbReference type="NCBI Taxonomy" id="412755"/>
    <lineage>
        <taxon>unclassified sequences</taxon>
        <taxon>metagenomes</taxon>
        <taxon>ecological metagenomes</taxon>
    </lineage>
</organism>
<protein>
    <recommendedName>
        <fullName evidence="2">ATPase AAA-type core domain-containing protein</fullName>
    </recommendedName>
</protein>
<gene>
    <name evidence="1" type="ORF">S03H2_37740</name>
</gene>
<reference evidence="1" key="1">
    <citation type="journal article" date="2014" name="Front. Microbiol.">
        <title>High frequency of phylogenetically diverse reductive dehalogenase-homologous genes in deep subseafloor sedimentary metagenomes.</title>
        <authorList>
            <person name="Kawai M."/>
            <person name="Futagami T."/>
            <person name="Toyoda A."/>
            <person name="Takaki Y."/>
            <person name="Nishi S."/>
            <person name="Hori S."/>
            <person name="Arai W."/>
            <person name="Tsubouchi T."/>
            <person name="Morono Y."/>
            <person name="Uchiyama I."/>
            <person name="Ito T."/>
            <person name="Fujiyama A."/>
            <person name="Inagaki F."/>
            <person name="Takami H."/>
        </authorList>
    </citation>
    <scope>NUCLEOTIDE SEQUENCE</scope>
    <source>
        <strain evidence="1">Expedition CK06-06</strain>
    </source>
</reference>
<evidence type="ECO:0008006" key="2">
    <source>
        <dbReference type="Google" id="ProtNLM"/>
    </source>
</evidence>
<dbReference type="EMBL" id="BARU01023239">
    <property type="protein sequence ID" value="GAH50824.1"/>
    <property type="molecule type" value="Genomic_DNA"/>
</dbReference>
<dbReference type="InterPro" id="IPR027417">
    <property type="entry name" value="P-loop_NTPase"/>
</dbReference>
<name>X1HAE8_9ZZZZ</name>
<evidence type="ECO:0000313" key="1">
    <source>
        <dbReference type="EMBL" id="GAH50824.1"/>
    </source>
</evidence>
<dbReference type="Gene3D" id="3.40.50.300">
    <property type="entry name" value="P-loop containing nucleotide triphosphate hydrolases"/>
    <property type="match status" value="1"/>
</dbReference>